<comment type="caution">
    <text evidence="3">The sequence shown here is derived from an EMBL/GenBank/DDBJ whole genome shotgun (WGS) entry which is preliminary data.</text>
</comment>
<evidence type="ECO:0000313" key="4">
    <source>
        <dbReference type="Proteomes" id="UP001434883"/>
    </source>
</evidence>
<keyword evidence="2" id="KW-0732">Signal</keyword>
<organism evidence="3 4">
    <name type="scientific">Xenoophorus captivus</name>
    <dbReference type="NCBI Taxonomy" id="1517983"/>
    <lineage>
        <taxon>Eukaryota</taxon>
        <taxon>Metazoa</taxon>
        <taxon>Chordata</taxon>
        <taxon>Craniata</taxon>
        <taxon>Vertebrata</taxon>
        <taxon>Euteleostomi</taxon>
        <taxon>Actinopterygii</taxon>
        <taxon>Neopterygii</taxon>
        <taxon>Teleostei</taxon>
        <taxon>Neoteleostei</taxon>
        <taxon>Acanthomorphata</taxon>
        <taxon>Ovalentaria</taxon>
        <taxon>Atherinomorphae</taxon>
        <taxon>Cyprinodontiformes</taxon>
        <taxon>Goodeidae</taxon>
        <taxon>Xenoophorus</taxon>
    </lineage>
</organism>
<proteinExistence type="predicted"/>
<name>A0ABV0RVM9_9TELE</name>
<feature type="region of interest" description="Disordered" evidence="1">
    <location>
        <begin position="125"/>
        <end position="164"/>
    </location>
</feature>
<keyword evidence="4" id="KW-1185">Reference proteome</keyword>
<evidence type="ECO:0000256" key="1">
    <source>
        <dbReference type="SAM" id="MobiDB-lite"/>
    </source>
</evidence>
<protein>
    <recommendedName>
        <fullName evidence="5">Secreted protein</fullName>
    </recommendedName>
</protein>
<evidence type="ECO:0000256" key="2">
    <source>
        <dbReference type="SAM" id="SignalP"/>
    </source>
</evidence>
<accession>A0ABV0RVM9</accession>
<dbReference type="EMBL" id="JAHRIN010059659">
    <property type="protein sequence ID" value="MEQ2212329.1"/>
    <property type="molecule type" value="Genomic_DNA"/>
</dbReference>
<dbReference type="Proteomes" id="UP001434883">
    <property type="component" value="Unassembled WGS sequence"/>
</dbReference>
<reference evidence="3 4" key="1">
    <citation type="submission" date="2021-06" db="EMBL/GenBank/DDBJ databases">
        <authorList>
            <person name="Palmer J.M."/>
        </authorList>
    </citation>
    <scope>NUCLEOTIDE SEQUENCE [LARGE SCALE GENOMIC DNA]</scope>
    <source>
        <strain evidence="3 4">XC_2019</strain>
        <tissue evidence="3">Muscle</tissue>
    </source>
</reference>
<gene>
    <name evidence="3" type="ORF">XENOCAPTIV_029325</name>
</gene>
<feature type="chain" id="PRO_5045926573" description="Secreted protein" evidence="2">
    <location>
        <begin position="21"/>
        <end position="164"/>
    </location>
</feature>
<feature type="signal peptide" evidence="2">
    <location>
        <begin position="1"/>
        <end position="20"/>
    </location>
</feature>
<evidence type="ECO:0008006" key="5">
    <source>
        <dbReference type="Google" id="ProtNLM"/>
    </source>
</evidence>
<evidence type="ECO:0000313" key="3">
    <source>
        <dbReference type="EMBL" id="MEQ2212329.1"/>
    </source>
</evidence>
<sequence length="164" mass="17490">MTPWSGSVIWFLNMVLGARGGEMLHWWPPRPLWSNGSAGVAAGLAVVPVAAQVHLQRQQAVGGGSLPALVTLHVPHPHSHATCLCALRTHRARLPLDERSCTVLLASVERNPSLHRDGWPAACSLGDTGFQEPRGPPESYSTHDEPSCRGHTSQSTATEEGDAG</sequence>